<feature type="region of interest" description="Disordered" evidence="2">
    <location>
        <begin position="443"/>
        <end position="464"/>
    </location>
</feature>
<dbReference type="InterPro" id="IPR007592">
    <property type="entry name" value="GEBP"/>
</dbReference>
<dbReference type="EnsemblPlants" id="TuG1812G0700001793.01.T01">
    <property type="protein sequence ID" value="TuG1812G0700001793.01.T01.cds446633"/>
    <property type="gene ID" value="TuG1812G0700001793.01"/>
</dbReference>
<dbReference type="Proteomes" id="UP000015106">
    <property type="component" value="Chromosome 7"/>
</dbReference>
<feature type="compositionally biased region" description="Basic and acidic residues" evidence="2">
    <location>
        <begin position="18"/>
        <end position="28"/>
    </location>
</feature>
<dbReference type="GO" id="GO:0005634">
    <property type="term" value="C:nucleus"/>
    <property type="evidence" value="ECO:0007669"/>
    <property type="project" value="TreeGrafter"/>
</dbReference>
<feature type="region of interest" description="Disordered" evidence="2">
    <location>
        <begin position="205"/>
        <end position="322"/>
    </location>
</feature>
<dbReference type="InterPro" id="IPR053932">
    <property type="entry name" value="GeBP-like_DBD"/>
</dbReference>
<keyword evidence="5" id="KW-1185">Reference proteome</keyword>
<dbReference type="PANTHER" id="PTHR31662">
    <property type="entry name" value="BNAANNG10740D PROTEIN-RELATED"/>
    <property type="match status" value="1"/>
</dbReference>
<dbReference type="PANTHER" id="PTHR31662:SF28">
    <property type="entry name" value="MYB_SANT-LIKE DOMAIN-CONTAINING PROTEIN"/>
    <property type="match status" value="1"/>
</dbReference>
<organism evidence="4 5">
    <name type="scientific">Triticum urartu</name>
    <name type="common">Red wild einkorn</name>
    <name type="synonym">Crithodium urartu</name>
    <dbReference type="NCBI Taxonomy" id="4572"/>
    <lineage>
        <taxon>Eukaryota</taxon>
        <taxon>Viridiplantae</taxon>
        <taxon>Streptophyta</taxon>
        <taxon>Embryophyta</taxon>
        <taxon>Tracheophyta</taxon>
        <taxon>Spermatophyta</taxon>
        <taxon>Magnoliopsida</taxon>
        <taxon>Liliopsida</taxon>
        <taxon>Poales</taxon>
        <taxon>Poaceae</taxon>
        <taxon>BOP clade</taxon>
        <taxon>Pooideae</taxon>
        <taxon>Triticodae</taxon>
        <taxon>Triticeae</taxon>
        <taxon>Triticinae</taxon>
        <taxon>Triticum</taxon>
    </lineage>
</organism>
<sequence>MGGSRDGARGGGPGHRGGRGDRSGPPERRHGRGRRQVPRLVRRGRRAVRGHGGHGYGLRGDVRDTPLVRSSGKDLCAHAPQDRSVHSHEHVCTPMCLAAWLGYETMTMMMYYTRMDTRASEQSTCVVVLVSMAVRIGMCSVISERMHTDWSVAAPCRSCTARPGATCECTGPSPTGGDSEPRAEKPHLASFFPAQQRVLPLRRLPRRLPPHSPSASAPNLPQIPNPPPNPAPKIRIPRPPPMPSSKRPSPRASAEMDDDASADADAGLRASPPRPSKRSKSRSRSGDRRRSPNPNPRPRADYYGSAPSRKSERKRKPRSFPDSALLSQAIAPASSSGGGGGLGLGGHGAAQKLWTDADEIALLNGAISFRARYGIAPRLPDVEGLYESLRDSLSSHINQAKVYYKLKRLKSKFCNTALPPTSTPHERRVRALSADLWGTEVAPSAEDLPEAEEPEEEDADEEYTGADVPVAVSVRLPLVSELLGEYWRRNGRAMSGVSLEKGLGLLGAEEGNVAETRWRRQLDAEMRTQLRRHDLAKEVFGLLSDTIKGLGP</sequence>
<dbReference type="AlphaFoldDB" id="A0A8R7R1V3"/>
<feature type="region of interest" description="Disordered" evidence="2">
    <location>
        <begin position="1"/>
        <end position="64"/>
    </location>
</feature>
<dbReference type="GO" id="GO:0006355">
    <property type="term" value="P:regulation of DNA-templated transcription"/>
    <property type="evidence" value="ECO:0007669"/>
    <property type="project" value="InterPro"/>
</dbReference>
<evidence type="ECO:0000256" key="1">
    <source>
        <dbReference type="ARBA" id="ARBA00010820"/>
    </source>
</evidence>
<comment type="similarity">
    <text evidence="1">Belongs to the GeBP family.</text>
</comment>
<feature type="domain" description="Glabrous enhancer-binding protein-like DBD" evidence="3">
    <location>
        <begin position="351"/>
        <end position="438"/>
    </location>
</feature>
<feature type="compositionally biased region" description="Pro residues" evidence="2">
    <location>
        <begin position="221"/>
        <end position="243"/>
    </location>
</feature>
<accession>A0A8R7R1V3</accession>
<reference evidence="4" key="2">
    <citation type="submission" date="2018-03" db="EMBL/GenBank/DDBJ databases">
        <title>The Triticum urartu genome reveals the dynamic nature of wheat genome evolution.</title>
        <authorList>
            <person name="Ling H."/>
            <person name="Ma B."/>
            <person name="Shi X."/>
            <person name="Liu H."/>
            <person name="Dong L."/>
            <person name="Sun H."/>
            <person name="Cao Y."/>
            <person name="Gao Q."/>
            <person name="Zheng S."/>
            <person name="Li Y."/>
            <person name="Yu Y."/>
            <person name="Du H."/>
            <person name="Qi M."/>
            <person name="Li Y."/>
            <person name="Yu H."/>
            <person name="Cui Y."/>
            <person name="Wang N."/>
            <person name="Chen C."/>
            <person name="Wu H."/>
            <person name="Zhao Y."/>
            <person name="Zhang J."/>
            <person name="Li Y."/>
            <person name="Zhou W."/>
            <person name="Zhang B."/>
            <person name="Hu W."/>
            <person name="Eijk M."/>
            <person name="Tang J."/>
            <person name="Witsenboer H."/>
            <person name="Zhao S."/>
            <person name="Li Z."/>
            <person name="Zhang A."/>
            <person name="Wang D."/>
            <person name="Liang C."/>
        </authorList>
    </citation>
    <scope>NUCLEOTIDE SEQUENCE [LARGE SCALE GENOMIC DNA]</scope>
    <source>
        <strain evidence="4">cv. G1812</strain>
    </source>
</reference>
<dbReference type="Pfam" id="PF04504">
    <property type="entry name" value="GeBP-like_DBD"/>
    <property type="match status" value="1"/>
</dbReference>
<evidence type="ECO:0000259" key="3">
    <source>
        <dbReference type="Pfam" id="PF04504"/>
    </source>
</evidence>
<feature type="compositionally biased region" description="Acidic residues" evidence="2">
    <location>
        <begin position="447"/>
        <end position="464"/>
    </location>
</feature>
<evidence type="ECO:0000313" key="5">
    <source>
        <dbReference type="Proteomes" id="UP000015106"/>
    </source>
</evidence>
<evidence type="ECO:0000313" key="4">
    <source>
        <dbReference type="EnsemblPlants" id="TuG1812G0700001793.01.T01.cds446633"/>
    </source>
</evidence>
<name>A0A8R7R1V3_TRIUA</name>
<reference evidence="5" key="1">
    <citation type="journal article" date="2013" name="Nature">
        <title>Draft genome of the wheat A-genome progenitor Triticum urartu.</title>
        <authorList>
            <person name="Ling H.Q."/>
            <person name="Zhao S."/>
            <person name="Liu D."/>
            <person name="Wang J."/>
            <person name="Sun H."/>
            <person name="Zhang C."/>
            <person name="Fan H."/>
            <person name="Li D."/>
            <person name="Dong L."/>
            <person name="Tao Y."/>
            <person name="Gao C."/>
            <person name="Wu H."/>
            <person name="Li Y."/>
            <person name="Cui Y."/>
            <person name="Guo X."/>
            <person name="Zheng S."/>
            <person name="Wang B."/>
            <person name="Yu K."/>
            <person name="Liang Q."/>
            <person name="Yang W."/>
            <person name="Lou X."/>
            <person name="Chen J."/>
            <person name="Feng M."/>
            <person name="Jian J."/>
            <person name="Zhang X."/>
            <person name="Luo G."/>
            <person name="Jiang Y."/>
            <person name="Liu J."/>
            <person name="Wang Z."/>
            <person name="Sha Y."/>
            <person name="Zhang B."/>
            <person name="Wu H."/>
            <person name="Tang D."/>
            <person name="Shen Q."/>
            <person name="Xue P."/>
            <person name="Zou S."/>
            <person name="Wang X."/>
            <person name="Liu X."/>
            <person name="Wang F."/>
            <person name="Yang Y."/>
            <person name="An X."/>
            <person name="Dong Z."/>
            <person name="Zhang K."/>
            <person name="Zhang X."/>
            <person name="Luo M.C."/>
            <person name="Dvorak J."/>
            <person name="Tong Y."/>
            <person name="Wang J."/>
            <person name="Yang H."/>
            <person name="Li Z."/>
            <person name="Wang D."/>
            <person name="Zhang A."/>
            <person name="Wang J."/>
        </authorList>
    </citation>
    <scope>NUCLEOTIDE SEQUENCE</scope>
    <source>
        <strain evidence="5">cv. G1812</strain>
    </source>
</reference>
<feature type="compositionally biased region" description="Basic residues" evidence="2">
    <location>
        <begin position="29"/>
        <end position="52"/>
    </location>
</feature>
<feature type="compositionally biased region" description="Low complexity" evidence="2">
    <location>
        <begin position="244"/>
        <end position="253"/>
    </location>
</feature>
<reference evidence="4" key="3">
    <citation type="submission" date="2022-06" db="UniProtKB">
        <authorList>
            <consortium name="EnsemblPlants"/>
        </authorList>
    </citation>
    <scope>IDENTIFICATION</scope>
</reference>
<protein>
    <recommendedName>
        <fullName evidence="3">Glabrous enhancer-binding protein-like DBD domain-containing protein</fullName>
    </recommendedName>
</protein>
<dbReference type="Gramene" id="TuG1812G0700001793.01.T01">
    <property type="protein sequence ID" value="TuG1812G0700001793.01.T01.cds446633"/>
    <property type="gene ID" value="TuG1812G0700001793.01"/>
</dbReference>
<evidence type="ECO:0000256" key="2">
    <source>
        <dbReference type="SAM" id="MobiDB-lite"/>
    </source>
</evidence>
<proteinExistence type="inferred from homology"/>
<feature type="compositionally biased region" description="Gly residues" evidence="2">
    <location>
        <begin position="1"/>
        <end position="15"/>
    </location>
</feature>